<reference evidence="2 3" key="1">
    <citation type="submission" date="2019-01" db="EMBL/GenBank/DDBJ databases">
        <title>Draft Genome and Complete Hox-Cluster Characterization of the Sterlet Sturgeon (Acipenser ruthenus).</title>
        <authorList>
            <person name="Wei Q."/>
        </authorList>
    </citation>
    <scope>NUCLEOTIDE SEQUENCE [LARGE SCALE GENOMIC DNA]</scope>
    <source>
        <strain evidence="2">WHYD16114868_AA</strain>
        <tissue evidence="2">Blood</tissue>
    </source>
</reference>
<sequence length="170" mass="18799">MLLTAEPFSSRMEKRSRSTSRSSRSSSRKAKDTGKERAGSLEPGERKRGRSDPRSKRREEGKGQGALASDGKVGSSTVVEVDKVLDSEQDSEPEERAALLDTEGLEEDYDEVLQALRGLEIINLQLQTVLIPYVIKVAANIIAKPLFFIFNASILTNPSNMEITSTEGWR</sequence>
<feature type="region of interest" description="Disordered" evidence="1">
    <location>
        <begin position="1"/>
        <end position="75"/>
    </location>
</feature>
<dbReference type="EMBL" id="SCEB01215038">
    <property type="protein sequence ID" value="RXM31659.1"/>
    <property type="molecule type" value="Genomic_DNA"/>
</dbReference>
<feature type="compositionally biased region" description="Basic and acidic residues" evidence="1">
    <location>
        <begin position="29"/>
        <end position="62"/>
    </location>
</feature>
<accession>A0A444U968</accession>
<name>A0A444U968_ACIRT</name>
<organism evidence="2 3">
    <name type="scientific">Acipenser ruthenus</name>
    <name type="common">Sterlet sturgeon</name>
    <dbReference type="NCBI Taxonomy" id="7906"/>
    <lineage>
        <taxon>Eukaryota</taxon>
        <taxon>Metazoa</taxon>
        <taxon>Chordata</taxon>
        <taxon>Craniata</taxon>
        <taxon>Vertebrata</taxon>
        <taxon>Euteleostomi</taxon>
        <taxon>Actinopterygii</taxon>
        <taxon>Chondrostei</taxon>
        <taxon>Acipenseriformes</taxon>
        <taxon>Acipenseridae</taxon>
        <taxon>Acipenser</taxon>
    </lineage>
</organism>
<dbReference type="Proteomes" id="UP000289886">
    <property type="component" value="Unassembled WGS sequence"/>
</dbReference>
<dbReference type="AlphaFoldDB" id="A0A444U968"/>
<keyword evidence="3" id="KW-1185">Reference proteome</keyword>
<evidence type="ECO:0000256" key="1">
    <source>
        <dbReference type="SAM" id="MobiDB-lite"/>
    </source>
</evidence>
<evidence type="ECO:0000313" key="3">
    <source>
        <dbReference type="Proteomes" id="UP000289886"/>
    </source>
</evidence>
<proteinExistence type="predicted"/>
<protein>
    <submittedName>
        <fullName evidence="2">Uncharacterized protein</fullName>
    </submittedName>
</protein>
<evidence type="ECO:0000313" key="2">
    <source>
        <dbReference type="EMBL" id="RXM31659.1"/>
    </source>
</evidence>
<gene>
    <name evidence="2" type="ORF">EOD39_6799</name>
</gene>
<comment type="caution">
    <text evidence="2">The sequence shown here is derived from an EMBL/GenBank/DDBJ whole genome shotgun (WGS) entry which is preliminary data.</text>
</comment>